<name>A0A4Y2NEC2_ARAVE</name>
<organism evidence="1 2">
    <name type="scientific">Araneus ventricosus</name>
    <name type="common">Orbweaver spider</name>
    <name type="synonym">Epeira ventricosa</name>
    <dbReference type="NCBI Taxonomy" id="182803"/>
    <lineage>
        <taxon>Eukaryota</taxon>
        <taxon>Metazoa</taxon>
        <taxon>Ecdysozoa</taxon>
        <taxon>Arthropoda</taxon>
        <taxon>Chelicerata</taxon>
        <taxon>Arachnida</taxon>
        <taxon>Araneae</taxon>
        <taxon>Araneomorphae</taxon>
        <taxon>Entelegynae</taxon>
        <taxon>Araneoidea</taxon>
        <taxon>Araneidae</taxon>
        <taxon>Araneus</taxon>
    </lineage>
</organism>
<proteinExistence type="predicted"/>
<dbReference type="AlphaFoldDB" id="A0A4Y2NEC2"/>
<keyword evidence="2" id="KW-1185">Reference proteome</keyword>
<reference evidence="1 2" key="1">
    <citation type="journal article" date="2019" name="Sci. Rep.">
        <title>Orb-weaving spider Araneus ventricosus genome elucidates the spidroin gene catalogue.</title>
        <authorList>
            <person name="Kono N."/>
            <person name="Nakamura H."/>
            <person name="Ohtoshi R."/>
            <person name="Moran D.A.P."/>
            <person name="Shinohara A."/>
            <person name="Yoshida Y."/>
            <person name="Fujiwara M."/>
            <person name="Mori M."/>
            <person name="Tomita M."/>
            <person name="Arakawa K."/>
        </authorList>
    </citation>
    <scope>NUCLEOTIDE SEQUENCE [LARGE SCALE GENOMIC DNA]</scope>
</reference>
<evidence type="ECO:0000313" key="2">
    <source>
        <dbReference type="Proteomes" id="UP000499080"/>
    </source>
</evidence>
<gene>
    <name evidence="1" type="ORF">AVEN_139994_1</name>
</gene>
<evidence type="ECO:0000313" key="1">
    <source>
        <dbReference type="EMBL" id="GBN37641.1"/>
    </source>
</evidence>
<dbReference type="Proteomes" id="UP000499080">
    <property type="component" value="Unassembled WGS sequence"/>
</dbReference>
<accession>A0A4Y2NEC2</accession>
<sequence length="99" mass="11599">MIACHTYSMKAQQQLTDRRMQQGFHTLSGNSRILWRREDISQRQVAKYVDLAMTPNLSPKTSPRKKIRSIYRILKNIQICRNEVVGSSDEFLAFVQTLR</sequence>
<dbReference type="EMBL" id="BGPR01009048">
    <property type="protein sequence ID" value="GBN37641.1"/>
    <property type="molecule type" value="Genomic_DNA"/>
</dbReference>
<protein>
    <submittedName>
        <fullName evidence="1">Uncharacterized protein</fullName>
    </submittedName>
</protein>
<comment type="caution">
    <text evidence="1">The sequence shown here is derived from an EMBL/GenBank/DDBJ whole genome shotgun (WGS) entry which is preliminary data.</text>
</comment>